<proteinExistence type="predicted"/>
<sequence>MYWLLQNIANICGSSHFTEFVFSSSCLLFLVCPPPARSPFLFVCPPPALFSFVAFCSFVPTPPSLKNCPPTPGQVAFCPPPLFVRHPPGPGLAFVRLSPTLFRFCPFVPTPWARSRFLSVCPPTPLAWCFFFLLFVRLSPTPLGPVSLLSVCPPPTPGPLVSLFFRLSPPPTRPVFYFFPPFVNPLFLPGLAFVRLSTPPPARSRFCPFCQPPPPGLLSVYFFFPTDRLPYHLTLQGH</sequence>
<reference evidence="1" key="1">
    <citation type="submission" date="2021-01" db="EMBL/GenBank/DDBJ databases">
        <authorList>
            <person name="Li R."/>
            <person name="Bekaert M."/>
        </authorList>
    </citation>
    <scope>NUCLEOTIDE SEQUENCE</scope>
    <source>
        <strain evidence="1">Farmed</strain>
    </source>
</reference>
<organism evidence="1 2">
    <name type="scientific">Acanthosepion pharaonis</name>
    <name type="common">Pharaoh cuttlefish</name>
    <name type="synonym">Sepia pharaonis</name>
    <dbReference type="NCBI Taxonomy" id="158019"/>
    <lineage>
        <taxon>Eukaryota</taxon>
        <taxon>Metazoa</taxon>
        <taxon>Spiralia</taxon>
        <taxon>Lophotrochozoa</taxon>
        <taxon>Mollusca</taxon>
        <taxon>Cephalopoda</taxon>
        <taxon>Coleoidea</taxon>
        <taxon>Decapodiformes</taxon>
        <taxon>Sepiida</taxon>
        <taxon>Sepiina</taxon>
        <taxon>Sepiidae</taxon>
        <taxon>Acanthosepion</taxon>
    </lineage>
</organism>
<name>A0A812CR57_ACAPH</name>
<evidence type="ECO:0000313" key="1">
    <source>
        <dbReference type="EMBL" id="CAE1276769.1"/>
    </source>
</evidence>
<dbReference type="Proteomes" id="UP000597762">
    <property type="component" value="Unassembled WGS sequence"/>
</dbReference>
<keyword evidence="2" id="KW-1185">Reference proteome</keyword>
<accession>A0A812CR57</accession>
<gene>
    <name evidence="1" type="ORF">SPHA_40218</name>
</gene>
<evidence type="ECO:0000313" key="2">
    <source>
        <dbReference type="Proteomes" id="UP000597762"/>
    </source>
</evidence>
<dbReference type="AlphaFoldDB" id="A0A812CR57"/>
<protein>
    <submittedName>
        <fullName evidence="1">Uncharacterized protein</fullName>
    </submittedName>
</protein>
<dbReference type="EMBL" id="CAHIKZ030001900">
    <property type="protein sequence ID" value="CAE1276769.1"/>
    <property type="molecule type" value="Genomic_DNA"/>
</dbReference>
<comment type="caution">
    <text evidence="1">The sequence shown here is derived from an EMBL/GenBank/DDBJ whole genome shotgun (WGS) entry which is preliminary data.</text>
</comment>